<dbReference type="InterPro" id="IPR027473">
    <property type="entry name" value="L-asparaginase_C"/>
</dbReference>
<dbReference type="PRINTS" id="PR00139">
    <property type="entry name" value="ASNGLNASE"/>
</dbReference>
<dbReference type="PIRSF" id="PIRSF001220">
    <property type="entry name" value="L-ASNase_gatD"/>
    <property type="match status" value="1"/>
</dbReference>
<dbReference type="InterPro" id="IPR036152">
    <property type="entry name" value="Asp/glu_Ase-like_sf"/>
</dbReference>
<name>A0A7T3V5A5_9SPIR</name>
<keyword evidence="3" id="KW-0547">Nucleotide-binding</keyword>
<evidence type="ECO:0000256" key="3">
    <source>
        <dbReference type="ARBA" id="ARBA00022741"/>
    </source>
</evidence>
<keyword evidence="5" id="KW-0648">Protein biosynthesis</keyword>
<dbReference type="PANTHER" id="PTHR11659:SF0">
    <property type="entry name" value="GLUTAMYL-TRNA(GLN) AMIDOTRANSFERASE SUBUNIT B, MITOCHONDRIAL"/>
    <property type="match status" value="1"/>
</dbReference>
<dbReference type="PIRSF" id="PIRSF500176">
    <property type="entry name" value="L_ASNase"/>
    <property type="match status" value="1"/>
</dbReference>
<dbReference type="SUPFAM" id="SSF53774">
    <property type="entry name" value="Glutaminase/Asparaginase"/>
    <property type="match status" value="1"/>
</dbReference>
<comment type="function">
    <text evidence="6">Allows the formation of correctly charged Asn-tRNA(Asn) or Gln-tRNA(Gln) through the transamidation of misacylated Asp-tRNA(Asn) or Glu-tRNA(Gln) in organisms which lack either or both of asparaginyl-tRNA or glutaminyl-tRNA synthetases. The reaction takes place in the presence of glutamine and ATP through an activated phospho-Asp-tRNA(Asn) or phospho-Glu-tRNA(Gln).</text>
</comment>
<dbReference type="PROSITE" id="PS51732">
    <property type="entry name" value="ASN_GLN_ASE_3"/>
    <property type="match status" value="1"/>
</dbReference>
<dbReference type="Pfam" id="PF00710">
    <property type="entry name" value="Asparaginase"/>
    <property type="match status" value="1"/>
</dbReference>
<dbReference type="Pfam" id="PF02637">
    <property type="entry name" value="GatB_Yqey"/>
    <property type="match status" value="1"/>
</dbReference>
<evidence type="ECO:0000313" key="12">
    <source>
        <dbReference type="EMBL" id="QQA00939.1"/>
    </source>
</evidence>
<dbReference type="SMART" id="SM00870">
    <property type="entry name" value="Asparaginase"/>
    <property type="match status" value="1"/>
</dbReference>
<dbReference type="Gene3D" id="3.40.50.40">
    <property type="match status" value="1"/>
</dbReference>
<evidence type="ECO:0000256" key="6">
    <source>
        <dbReference type="ARBA" id="ARBA00024799"/>
    </source>
</evidence>
<dbReference type="EMBL" id="CP064936">
    <property type="protein sequence ID" value="QQA00939.1"/>
    <property type="molecule type" value="Genomic_DNA"/>
</dbReference>
<feature type="active site" evidence="10">
    <location>
        <position position="560"/>
    </location>
</feature>
<keyword evidence="13" id="KW-1185">Reference proteome</keyword>
<dbReference type="SUPFAM" id="SSF55931">
    <property type="entry name" value="Glutamine synthetase/guanido kinase"/>
    <property type="match status" value="1"/>
</dbReference>
<feature type="domain" description="Asn/Gln amidotransferase" evidence="11">
    <location>
        <begin position="326"/>
        <end position="472"/>
    </location>
</feature>
<dbReference type="InterPro" id="IPR027474">
    <property type="entry name" value="L-asparaginase_N"/>
</dbReference>
<comment type="subunit">
    <text evidence="1">Heterotrimer of A, B and C subunits.</text>
</comment>
<dbReference type="Gene3D" id="1.10.150.380">
    <property type="entry name" value="GatB domain, N-terminal subdomain"/>
    <property type="match status" value="1"/>
</dbReference>
<evidence type="ECO:0000256" key="9">
    <source>
        <dbReference type="PIRSR" id="PIRSR001220-2"/>
    </source>
</evidence>
<dbReference type="PROSITE" id="PS00917">
    <property type="entry name" value="ASN_GLN_ASE_2"/>
    <property type="match status" value="1"/>
</dbReference>
<evidence type="ECO:0000256" key="4">
    <source>
        <dbReference type="ARBA" id="ARBA00022840"/>
    </source>
</evidence>
<organism evidence="12 13">
    <name type="scientific">Treponema peruense</name>
    <dbReference type="NCBI Taxonomy" id="2787628"/>
    <lineage>
        <taxon>Bacteria</taxon>
        <taxon>Pseudomonadati</taxon>
        <taxon>Spirochaetota</taxon>
        <taxon>Spirochaetia</taxon>
        <taxon>Spirochaetales</taxon>
        <taxon>Treponemataceae</taxon>
        <taxon>Treponema</taxon>
    </lineage>
</organism>
<dbReference type="InterPro" id="IPR014746">
    <property type="entry name" value="Gln_synth/guanido_kin_cat_dom"/>
</dbReference>
<feature type="binding site" evidence="9">
    <location>
        <position position="527"/>
    </location>
    <ligand>
        <name>substrate</name>
    </ligand>
</feature>
<evidence type="ECO:0000259" key="11">
    <source>
        <dbReference type="SMART" id="SM00845"/>
    </source>
</evidence>
<dbReference type="GO" id="GO:0070681">
    <property type="term" value="P:glutaminyl-tRNAGln biosynthesis via transamidation"/>
    <property type="evidence" value="ECO:0007669"/>
    <property type="project" value="TreeGrafter"/>
</dbReference>
<comment type="catalytic activity">
    <reaction evidence="8">
        <text>L-glutamyl-tRNA(Gln) + L-glutamine + ATP + H2O = L-glutaminyl-tRNA(Gln) + L-glutamate + ADP + phosphate + H(+)</text>
        <dbReference type="Rhea" id="RHEA:17521"/>
        <dbReference type="Rhea" id="RHEA-COMP:9681"/>
        <dbReference type="Rhea" id="RHEA-COMP:9684"/>
        <dbReference type="ChEBI" id="CHEBI:15377"/>
        <dbReference type="ChEBI" id="CHEBI:15378"/>
        <dbReference type="ChEBI" id="CHEBI:29985"/>
        <dbReference type="ChEBI" id="CHEBI:30616"/>
        <dbReference type="ChEBI" id="CHEBI:43474"/>
        <dbReference type="ChEBI" id="CHEBI:58359"/>
        <dbReference type="ChEBI" id="CHEBI:78520"/>
        <dbReference type="ChEBI" id="CHEBI:78521"/>
        <dbReference type="ChEBI" id="CHEBI:456216"/>
    </reaction>
</comment>
<dbReference type="Pfam" id="PF02934">
    <property type="entry name" value="GatB_N"/>
    <property type="match status" value="1"/>
</dbReference>
<dbReference type="Proteomes" id="UP000595224">
    <property type="component" value="Chromosome"/>
</dbReference>
<dbReference type="InterPro" id="IPR003789">
    <property type="entry name" value="Asn/Gln_tRNA_amidoTrase-B-like"/>
</dbReference>
<dbReference type="Gene3D" id="3.40.50.1170">
    <property type="entry name" value="L-asparaginase, N-terminal domain"/>
    <property type="match status" value="1"/>
</dbReference>
<dbReference type="InterPro" id="IPR006034">
    <property type="entry name" value="Asparaginase/glutaminase-like"/>
</dbReference>
<feature type="binding site" evidence="9">
    <location>
        <begin position="560"/>
        <end position="561"/>
    </location>
    <ligand>
        <name>substrate</name>
    </ligand>
</feature>
<proteinExistence type="predicted"/>
<dbReference type="InterPro" id="IPR023168">
    <property type="entry name" value="GatB_Yqey_C_2"/>
</dbReference>
<keyword evidence="2" id="KW-0436">Ligase</keyword>
<evidence type="ECO:0000256" key="7">
    <source>
        <dbReference type="ARBA" id="ARBA00047380"/>
    </source>
</evidence>
<sequence length="811" mass="89590">MFQSFIYLEVRVLLSSVPGVFISTTEDSAKKDILSVKADFLRKNNSAPKINSVKIEPSTLHRVRTLVEALGGTMTGSSTLERLLGNIQEPPDDRNFTGFSVRAAQGGGLDIMFHQKSKHIKIEEVRVEEDSGHLTRVGGAKPRMDWTYAGCPSIRIRTSSAFELGEEAELFLQELYTLLAYLKVVNPELSEAAVRCNAYVSMAEYPQKPSYTVKLRNLNSFNFVRKAINSELSRQEEILSGGGTVASESRLWIEECGTTESFQERQPCMERFAVVEPSVEVHTGTCSQSGSLDVELPGARRERLRVQYGLSRLRSMFICAEKDRADYFEQAAACGADPLNIAHWMAGELMRLLNRSRRSIKTCALTPQKFADVIKMFESGRINSGMAKKLLKDVFETGEDPLEAAERDGMTLLSEKELKPVVKKVLSENEKSVVALRQGQMPPLEYLTGCVMKETYGRADAQTVKAMIKSILDINVIYVLAMGGAISARKRPDGSVEAGNSEEIRTLFDEKNNSFPVQISSVGAMLSEETEPADWARLIAAIHEKIESGTANGIVVTHGTDTLSYTAALLFWLFGASKVPLVITTSETLPSESDEAKINVNLAVKTAREKKNGVYVVCGGKIYSPLNLKFLGKKGRPFENWNLPQPIFTSDEPLSHQFLSVSLPEKEAMSAILNEAASSLEIVRLYPGMKASRLEEMFSGAAESQKISGVIMELYASGTGNMRSTDYSLKYLLIKGKKCGCSFYCTSQQERRLDFSEYATGAQVWREGAVPMGALTTESVTALYFAASLVADTREEFSELMETSGETLQLR</sequence>
<dbReference type="InterPro" id="IPR037152">
    <property type="entry name" value="L-asparaginase_N_sf"/>
</dbReference>
<dbReference type="InterPro" id="IPR018027">
    <property type="entry name" value="Asn/Gln_amidotransferase"/>
</dbReference>
<evidence type="ECO:0000256" key="8">
    <source>
        <dbReference type="ARBA" id="ARBA00047913"/>
    </source>
</evidence>
<dbReference type="InterPro" id="IPR006075">
    <property type="entry name" value="Asn/Gln-tRNA_Trfase_suB/E_cat"/>
</dbReference>
<dbReference type="SUPFAM" id="SSF89095">
    <property type="entry name" value="GatB/YqeY motif"/>
    <property type="match status" value="1"/>
</dbReference>
<evidence type="ECO:0000256" key="1">
    <source>
        <dbReference type="ARBA" id="ARBA00011123"/>
    </source>
</evidence>
<dbReference type="PANTHER" id="PTHR11659">
    <property type="entry name" value="GLUTAMYL-TRNA GLN AMIDOTRANSFERASE SUBUNIT B MITOCHONDRIAL AND PROKARYOTIC PET112-RELATED"/>
    <property type="match status" value="1"/>
</dbReference>
<dbReference type="InterPro" id="IPR042114">
    <property type="entry name" value="GatB_C_1"/>
</dbReference>
<dbReference type="Gene3D" id="1.10.10.410">
    <property type="match status" value="1"/>
</dbReference>
<evidence type="ECO:0000256" key="10">
    <source>
        <dbReference type="PROSITE-ProRule" id="PRU10100"/>
    </source>
</evidence>
<dbReference type="RefSeq" id="WP_198442557.1">
    <property type="nucleotide sequence ID" value="NZ_CBCSHE010000005.1"/>
</dbReference>
<reference evidence="12 13" key="1">
    <citation type="submission" date="2020-11" db="EMBL/GenBank/DDBJ databases">
        <title>Treponema Peruensis nv. sp., first commensal Treponema isolated from human feces.</title>
        <authorList>
            <person name="Belkhou C."/>
            <person name="Raes J."/>
        </authorList>
    </citation>
    <scope>NUCLEOTIDE SEQUENCE [LARGE SCALE GENOMIC DNA]</scope>
    <source>
        <strain evidence="12 13">RCC2812</strain>
    </source>
</reference>
<dbReference type="GO" id="GO:0006412">
    <property type="term" value="P:translation"/>
    <property type="evidence" value="ECO:0007669"/>
    <property type="project" value="UniProtKB-KW"/>
</dbReference>
<accession>A0A7T3V5A5</accession>
<dbReference type="AlphaFoldDB" id="A0A7T3V5A5"/>
<dbReference type="GO" id="GO:0005524">
    <property type="term" value="F:ATP binding"/>
    <property type="evidence" value="ECO:0007669"/>
    <property type="project" value="UniProtKB-KW"/>
</dbReference>
<gene>
    <name evidence="12" type="ORF">IWA51_11910</name>
</gene>
<protein>
    <submittedName>
        <fullName evidence="12">Asparaginase</fullName>
    </submittedName>
</protein>
<evidence type="ECO:0000256" key="2">
    <source>
        <dbReference type="ARBA" id="ARBA00022598"/>
    </source>
</evidence>
<keyword evidence="4" id="KW-0067">ATP-binding</keyword>
<evidence type="ECO:0000256" key="5">
    <source>
        <dbReference type="ARBA" id="ARBA00022917"/>
    </source>
</evidence>
<dbReference type="SMART" id="SM00845">
    <property type="entry name" value="GatB_Yqey"/>
    <property type="match status" value="1"/>
</dbReference>
<comment type="catalytic activity">
    <reaction evidence="7">
        <text>L-aspartyl-tRNA(Asn) + L-glutamine + ATP + H2O = L-asparaginyl-tRNA(Asn) + L-glutamate + ADP + phosphate + 2 H(+)</text>
        <dbReference type="Rhea" id="RHEA:14513"/>
        <dbReference type="Rhea" id="RHEA-COMP:9674"/>
        <dbReference type="Rhea" id="RHEA-COMP:9677"/>
        <dbReference type="ChEBI" id="CHEBI:15377"/>
        <dbReference type="ChEBI" id="CHEBI:15378"/>
        <dbReference type="ChEBI" id="CHEBI:29985"/>
        <dbReference type="ChEBI" id="CHEBI:30616"/>
        <dbReference type="ChEBI" id="CHEBI:43474"/>
        <dbReference type="ChEBI" id="CHEBI:58359"/>
        <dbReference type="ChEBI" id="CHEBI:78515"/>
        <dbReference type="ChEBI" id="CHEBI:78516"/>
        <dbReference type="ChEBI" id="CHEBI:456216"/>
    </reaction>
</comment>
<dbReference type="InterPro" id="IPR027475">
    <property type="entry name" value="Asparaginase/glutaminase_AS2"/>
</dbReference>
<dbReference type="GO" id="GO:0004067">
    <property type="term" value="F:asparaginase activity"/>
    <property type="evidence" value="ECO:0007669"/>
    <property type="project" value="UniProtKB-UniRule"/>
</dbReference>
<dbReference type="InterPro" id="IPR017959">
    <property type="entry name" value="Asn/Gln-tRNA_amidoTrfase_suB/E"/>
</dbReference>
<dbReference type="GO" id="GO:0050567">
    <property type="term" value="F:glutaminyl-tRNA synthase (glutamine-hydrolyzing) activity"/>
    <property type="evidence" value="ECO:0007669"/>
    <property type="project" value="TreeGrafter"/>
</dbReference>
<evidence type="ECO:0000313" key="13">
    <source>
        <dbReference type="Proteomes" id="UP000595224"/>
    </source>
</evidence>
<dbReference type="KEGG" id="tper:IWA51_11910"/>